<comment type="similarity">
    <text evidence="3">Belongs to the peptidase M1 family.</text>
</comment>
<dbReference type="Pfam" id="PF17900">
    <property type="entry name" value="Peptidase_M1_N"/>
    <property type="match status" value="1"/>
</dbReference>
<dbReference type="Gene3D" id="2.60.40.1730">
    <property type="entry name" value="tricorn interacting facor f3 domain"/>
    <property type="match status" value="1"/>
</dbReference>
<reference evidence="17" key="2">
    <citation type="submission" date="2020-09" db="EMBL/GenBank/DDBJ databases">
        <authorList>
            <person name="Sun Q."/>
            <person name="Zhou Y."/>
        </authorList>
    </citation>
    <scope>NUCLEOTIDE SEQUENCE</scope>
    <source>
        <strain evidence="17">CGMCC 1.12181</strain>
    </source>
</reference>
<dbReference type="InterPro" id="IPR038502">
    <property type="entry name" value="M1_LTA-4_hydro/amino_C_sf"/>
</dbReference>
<dbReference type="GO" id="GO:0005737">
    <property type="term" value="C:cytoplasm"/>
    <property type="evidence" value="ECO:0007669"/>
    <property type="project" value="UniProtKB-SubCell"/>
</dbReference>
<dbReference type="InterPro" id="IPR027268">
    <property type="entry name" value="Peptidase_M4/M1_CTD_sf"/>
</dbReference>
<dbReference type="Gene3D" id="1.10.390.10">
    <property type="entry name" value="Neutral Protease Domain 2"/>
    <property type="match status" value="1"/>
</dbReference>
<evidence type="ECO:0000313" key="17">
    <source>
        <dbReference type="EMBL" id="GGF86658.1"/>
    </source>
</evidence>
<reference evidence="17" key="1">
    <citation type="journal article" date="2014" name="Int. J. Syst. Evol. Microbiol.">
        <title>Complete genome sequence of Corynebacterium casei LMG S-19264T (=DSM 44701T), isolated from a smear-ripened cheese.</title>
        <authorList>
            <consortium name="US DOE Joint Genome Institute (JGI-PGF)"/>
            <person name="Walter F."/>
            <person name="Albersmeier A."/>
            <person name="Kalinowski J."/>
            <person name="Ruckert C."/>
        </authorList>
    </citation>
    <scope>NUCLEOTIDE SEQUENCE</scope>
    <source>
        <strain evidence="17">CGMCC 1.12181</strain>
    </source>
</reference>
<dbReference type="InterPro" id="IPR014782">
    <property type="entry name" value="Peptidase_M1_dom"/>
</dbReference>
<dbReference type="GO" id="GO:0008270">
    <property type="term" value="F:zinc ion binding"/>
    <property type="evidence" value="ECO:0007669"/>
    <property type="project" value="InterPro"/>
</dbReference>
<evidence type="ECO:0000256" key="2">
    <source>
        <dbReference type="ARBA" id="ARBA00004496"/>
    </source>
</evidence>
<dbReference type="EC" id="3.4.11.2" evidence="4"/>
<feature type="chain" id="PRO_5037895958" description="Aminopeptidase N" evidence="15">
    <location>
        <begin position="23"/>
        <end position="629"/>
    </location>
</feature>
<dbReference type="InterPro" id="IPR049980">
    <property type="entry name" value="LTA4H_cat"/>
</dbReference>
<accession>A0A917CF80</accession>
<comment type="cofactor">
    <cofactor evidence="14">
        <name>Zn(2+)</name>
        <dbReference type="ChEBI" id="CHEBI:29105"/>
    </cofactor>
    <text evidence="14">Binds 1 zinc ion per subunit.</text>
</comment>
<dbReference type="Pfam" id="PF09127">
    <property type="entry name" value="Leuk-A4-hydro_C"/>
    <property type="match status" value="1"/>
</dbReference>
<feature type="binding site" evidence="13">
    <location>
        <begin position="162"/>
        <end position="164"/>
    </location>
    <ligand>
        <name>a peptide</name>
        <dbReference type="ChEBI" id="CHEBI:60466"/>
    </ligand>
</feature>
<sequence>MRLLAFCFVVLLSACHSLPKNNHVPNAINDRTLTRPDPHSMANFEDVVITHLSLELKTDFDDKELKGQVIIQYKKLKPETEYMVLDTRDLKIRRVSAADSNQSLSWKLASSQPPLGSALQIKLPENSAPIKIDYQSRPQATGLQWLTPLQTATGKHPFLFSQSQAIHARSWIPLQDTPAVRFTYQAQIEVPKGLRAVMSAKNSPELNPEGVYSFDMPQPIPSYLMAIAVGDLAYKKISEHVAIFAEQPFLEPAAYEFAKTEDMIEATEELYGDYQWGDYDLLVLPPSFPFGGMENPRLSFITPTVIAGDRSLDSLIAHELAHSWSGNLVTNARWCDLWLNEGFTSYIEARITEKVHGQERMIMEAALNLQGLQKEMADLPEAEQRLSTCEVELDSEDVFSGVAYDKGRFFLEWMEKQVGRAEFDAFLNQYFADFAFQSITSSQFLTYLQDNLISKYPQKLPLETVKEWIYGPGLPDVLYVPVTDRFEVINDRISAWQTGRLRLDEIKTEDWTTQEWLHFLRALPESLDQKTMQALDRAFHFSESQNSEIAHDWLLLSIQNRYQPAYDRLIRYLNSIGRMKLIVPLYEAMMKTDDLQQLGKRIYAKARPGYHPLAQQAVDPVVNYSESGH</sequence>
<dbReference type="SUPFAM" id="SSF48371">
    <property type="entry name" value="ARM repeat"/>
    <property type="match status" value="1"/>
</dbReference>
<evidence type="ECO:0000259" key="16">
    <source>
        <dbReference type="SMART" id="SM01263"/>
    </source>
</evidence>
<dbReference type="Gene3D" id="1.25.40.320">
    <property type="entry name" value="Peptidase M1, leukotriene A4 hydrolase/aminopeptidase C-terminal domain"/>
    <property type="match status" value="1"/>
</dbReference>
<feature type="signal peptide" evidence="15">
    <location>
        <begin position="1"/>
        <end position="22"/>
    </location>
</feature>
<dbReference type="InterPro" id="IPR042097">
    <property type="entry name" value="Aminopeptidase_N-like_N_sf"/>
</dbReference>
<evidence type="ECO:0000256" key="7">
    <source>
        <dbReference type="ARBA" id="ARBA00022670"/>
    </source>
</evidence>
<dbReference type="SUPFAM" id="SSF55486">
    <property type="entry name" value="Metalloproteases ('zincins'), catalytic domain"/>
    <property type="match status" value="1"/>
</dbReference>
<protein>
    <recommendedName>
        <fullName evidence="5">Aminopeptidase N</fullName>
        <ecNumber evidence="4">3.4.11.2</ecNumber>
    </recommendedName>
</protein>
<dbReference type="InterPro" id="IPR034015">
    <property type="entry name" value="M1_LTA4H"/>
</dbReference>
<evidence type="ECO:0000256" key="6">
    <source>
        <dbReference type="ARBA" id="ARBA00022490"/>
    </source>
</evidence>
<evidence type="ECO:0000256" key="3">
    <source>
        <dbReference type="ARBA" id="ARBA00010136"/>
    </source>
</evidence>
<keyword evidence="15" id="KW-0732">Signal</keyword>
<keyword evidence="7" id="KW-0645">Protease</keyword>
<evidence type="ECO:0000256" key="9">
    <source>
        <dbReference type="ARBA" id="ARBA00022801"/>
    </source>
</evidence>
<keyword evidence="8 14" id="KW-0479">Metal-binding</keyword>
<feature type="domain" description="Peptidase M1 leukotriene A4 hydrolase/aminopeptidase C-terminal" evidence="16">
    <location>
        <begin position="483"/>
        <end position="622"/>
    </location>
</feature>
<dbReference type="EMBL" id="BMEO01000002">
    <property type="protein sequence ID" value="GGF86658.1"/>
    <property type="molecule type" value="Genomic_DNA"/>
</dbReference>
<evidence type="ECO:0000256" key="10">
    <source>
        <dbReference type="ARBA" id="ARBA00022833"/>
    </source>
</evidence>
<dbReference type="PRINTS" id="PR00756">
    <property type="entry name" value="ALADIPTASE"/>
</dbReference>
<feature type="binding site" evidence="14">
    <location>
        <position position="318"/>
    </location>
    <ligand>
        <name>Zn(2+)</name>
        <dbReference type="ChEBI" id="CHEBI:29105"/>
        <note>catalytic</note>
    </ligand>
</feature>
<evidence type="ECO:0000313" key="18">
    <source>
        <dbReference type="Proteomes" id="UP000605253"/>
    </source>
</evidence>
<dbReference type="GO" id="GO:0016285">
    <property type="term" value="F:alanyl aminopeptidase activity"/>
    <property type="evidence" value="ECO:0007669"/>
    <property type="project" value="UniProtKB-EC"/>
</dbReference>
<evidence type="ECO:0000256" key="4">
    <source>
        <dbReference type="ARBA" id="ARBA00012564"/>
    </source>
</evidence>
<keyword evidence="9" id="KW-0378">Hydrolase</keyword>
<comment type="caution">
    <text evidence="17">The sequence shown here is derived from an EMBL/GenBank/DDBJ whole genome shotgun (WGS) entry which is preliminary data.</text>
</comment>
<dbReference type="GO" id="GO:0006508">
    <property type="term" value="P:proteolysis"/>
    <property type="evidence" value="ECO:0007669"/>
    <property type="project" value="UniProtKB-KW"/>
</dbReference>
<gene>
    <name evidence="17" type="ORF">GCM10011365_04600</name>
</gene>
<organism evidence="17 18">
    <name type="scientific">Marinicella pacifica</name>
    <dbReference type="NCBI Taxonomy" id="1171543"/>
    <lineage>
        <taxon>Bacteria</taxon>
        <taxon>Pseudomonadati</taxon>
        <taxon>Pseudomonadota</taxon>
        <taxon>Gammaproteobacteria</taxon>
        <taxon>Lysobacterales</taxon>
        <taxon>Marinicellaceae</taxon>
        <taxon>Marinicella</taxon>
    </lineage>
</organism>
<feature type="binding site" evidence="14">
    <location>
        <position position="322"/>
    </location>
    <ligand>
        <name>Zn(2+)</name>
        <dbReference type="ChEBI" id="CHEBI:29105"/>
        <note>catalytic</note>
    </ligand>
</feature>
<dbReference type="InterPro" id="IPR016024">
    <property type="entry name" value="ARM-type_fold"/>
</dbReference>
<feature type="active site" description="Proton acceptor" evidence="12">
    <location>
        <position position="319"/>
    </location>
</feature>
<evidence type="ECO:0000256" key="5">
    <source>
        <dbReference type="ARBA" id="ARBA00015611"/>
    </source>
</evidence>
<dbReference type="FunFam" id="3.30.2010.30:FF:000001">
    <property type="entry name" value="Leukotriene A(4) hydrolase"/>
    <property type="match status" value="1"/>
</dbReference>
<dbReference type="SMART" id="SM01263">
    <property type="entry name" value="Leuk-A4-hydro_C"/>
    <property type="match status" value="1"/>
</dbReference>
<feature type="binding site" evidence="13">
    <location>
        <begin position="289"/>
        <end position="294"/>
    </location>
    <ligand>
        <name>a peptide</name>
        <dbReference type="ChEBI" id="CHEBI:60466"/>
    </ligand>
</feature>
<dbReference type="InterPro" id="IPR045357">
    <property type="entry name" value="Aminopeptidase_N-like_N"/>
</dbReference>
<dbReference type="PROSITE" id="PS51257">
    <property type="entry name" value="PROKAR_LIPOPROTEIN"/>
    <property type="match status" value="1"/>
</dbReference>
<feature type="binding site" evidence="13">
    <location>
        <begin position="578"/>
        <end position="580"/>
    </location>
    <ligand>
        <name>a peptide</name>
        <dbReference type="ChEBI" id="CHEBI:60466"/>
    </ligand>
</feature>
<comment type="catalytic activity">
    <reaction evidence="1">
        <text>Release of an N-terminal amino acid, Xaa-|-Yaa- from a peptide, amide or arylamide. Xaa is preferably Ala, but may be most amino acids including Pro (slow action). When a terminal hydrophobic residue is followed by a prolyl residue, the two may be released as an intact Xaa-Pro dipeptide.</text>
        <dbReference type="EC" id="3.4.11.2"/>
    </reaction>
</comment>
<evidence type="ECO:0000256" key="8">
    <source>
        <dbReference type="ARBA" id="ARBA00022723"/>
    </source>
</evidence>
<name>A0A917CF80_9GAMM</name>
<dbReference type="InterPro" id="IPR001930">
    <property type="entry name" value="Peptidase_M1"/>
</dbReference>
<dbReference type="RefSeq" id="WP_188364066.1">
    <property type="nucleotide sequence ID" value="NZ_BAABJF010000032.1"/>
</dbReference>
<evidence type="ECO:0000256" key="12">
    <source>
        <dbReference type="PIRSR" id="PIRSR634015-1"/>
    </source>
</evidence>
<evidence type="ECO:0000256" key="1">
    <source>
        <dbReference type="ARBA" id="ARBA00000098"/>
    </source>
</evidence>
<dbReference type="PANTHER" id="PTHR45726:SF3">
    <property type="entry name" value="LEUKOTRIENE A-4 HYDROLASE"/>
    <property type="match status" value="1"/>
</dbReference>
<keyword evidence="6" id="KW-0963">Cytoplasm</keyword>
<dbReference type="Pfam" id="PF01433">
    <property type="entry name" value="Peptidase_M1"/>
    <property type="match status" value="1"/>
</dbReference>
<evidence type="ECO:0000256" key="13">
    <source>
        <dbReference type="PIRSR" id="PIRSR634015-2"/>
    </source>
</evidence>
<dbReference type="Gene3D" id="3.30.2010.30">
    <property type="match status" value="1"/>
</dbReference>
<dbReference type="PANTHER" id="PTHR45726">
    <property type="entry name" value="LEUKOTRIENE A-4 HYDROLASE"/>
    <property type="match status" value="1"/>
</dbReference>
<dbReference type="SUPFAM" id="SSF63737">
    <property type="entry name" value="Leukotriene A4 hydrolase N-terminal domain"/>
    <property type="match status" value="1"/>
</dbReference>
<dbReference type="GO" id="GO:0008237">
    <property type="term" value="F:metallopeptidase activity"/>
    <property type="evidence" value="ECO:0007669"/>
    <property type="project" value="UniProtKB-KW"/>
</dbReference>
<evidence type="ECO:0000256" key="11">
    <source>
        <dbReference type="ARBA" id="ARBA00023049"/>
    </source>
</evidence>
<dbReference type="Proteomes" id="UP000605253">
    <property type="component" value="Unassembled WGS sequence"/>
</dbReference>
<dbReference type="AlphaFoldDB" id="A0A917CF80"/>
<keyword evidence="10 14" id="KW-0862">Zinc</keyword>
<evidence type="ECO:0000256" key="14">
    <source>
        <dbReference type="PIRSR" id="PIRSR634015-3"/>
    </source>
</evidence>
<comment type="subcellular location">
    <subcellularLocation>
        <location evidence="2">Cytoplasm</location>
    </subcellularLocation>
</comment>
<feature type="active site" description="Proton donor" evidence="12">
    <location>
        <position position="404"/>
    </location>
</feature>
<keyword evidence="18" id="KW-1185">Reference proteome</keyword>
<proteinExistence type="inferred from homology"/>
<keyword evidence="11" id="KW-0482">Metalloprotease</keyword>
<evidence type="ECO:0000256" key="15">
    <source>
        <dbReference type="SAM" id="SignalP"/>
    </source>
</evidence>
<dbReference type="CDD" id="cd09599">
    <property type="entry name" value="M1_LTA4H"/>
    <property type="match status" value="1"/>
</dbReference>
<dbReference type="InterPro" id="IPR015211">
    <property type="entry name" value="Peptidase_M1_C"/>
</dbReference>
<feature type="binding site" evidence="14">
    <location>
        <position position="341"/>
    </location>
    <ligand>
        <name>Zn(2+)</name>
        <dbReference type="ChEBI" id="CHEBI:29105"/>
        <note>catalytic</note>
    </ligand>
</feature>